<feature type="transmembrane region" description="Helical" evidence="1">
    <location>
        <begin position="93"/>
        <end position="113"/>
    </location>
</feature>
<evidence type="ECO:0000256" key="1">
    <source>
        <dbReference type="SAM" id="Phobius"/>
    </source>
</evidence>
<accession>D5PF48</accession>
<keyword evidence="1" id="KW-1133">Transmembrane helix</keyword>
<name>D5PF48_9MYCO</name>
<evidence type="ECO:0008006" key="4">
    <source>
        <dbReference type="Google" id="ProtNLM"/>
    </source>
</evidence>
<protein>
    <recommendedName>
        <fullName evidence="4">Holin</fullName>
    </recommendedName>
</protein>
<dbReference type="EMBL" id="ADNV01000330">
    <property type="protein sequence ID" value="EFG75292.1"/>
    <property type="molecule type" value="Genomic_DNA"/>
</dbReference>
<dbReference type="InterPro" id="IPR056390">
    <property type="entry name" value="Holin_phage"/>
</dbReference>
<keyword evidence="1" id="KW-0812">Transmembrane</keyword>
<feature type="transmembrane region" description="Helical" evidence="1">
    <location>
        <begin position="47"/>
        <end position="69"/>
    </location>
</feature>
<dbReference type="Pfam" id="PF23809">
    <property type="entry name" value="Phage_holin_9"/>
    <property type="match status" value="1"/>
</dbReference>
<reference evidence="2 3" key="1">
    <citation type="submission" date="2010-04" db="EMBL/GenBank/DDBJ databases">
        <authorList>
            <person name="Muzny D."/>
            <person name="Qin X."/>
            <person name="Deng J."/>
            <person name="Jiang H."/>
            <person name="Liu Y."/>
            <person name="Qu J."/>
            <person name="Song X.-Z."/>
            <person name="Zhang L."/>
            <person name="Thornton R."/>
            <person name="Coyle M."/>
            <person name="Francisco L."/>
            <person name="Jackson L."/>
            <person name="Javaid M."/>
            <person name="Korchina V."/>
            <person name="Kovar C."/>
            <person name="Mata R."/>
            <person name="Mathew T."/>
            <person name="Ngo R."/>
            <person name="Nguyen L."/>
            <person name="Nguyen N."/>
            <person name="Okwuonu G."/>
            <person name="Ongeri F."/>
            <person name="Pham C."/>
            <person name="Simmons D."/>
            <person name="Wilczek-Boney K."/>
            <person name="Hale W."/>
            <person name="Jakkamsetti A."/>
            <person name="Pham P."/>
            <person name="Ruth R."/>
            <person name="San Lucas F."/>
            <person name="Warren J."/>
            <person name="Zhang J."/>
            <person name="Zhao Z."/>
            <person name="Zhou C."/>
            <person name="Zhu D."/>
            <person name="Lee S."/>
            <person name="Bess C."/>
            <person name="Blankenburg K."/>
            <person name="Forbes L."/>
            <person name="Fu Q."/>
            <person name="Gubbala S."/>
            <person name="Hirani K."/>
            <person name="Jayaseelan J.C."/>
            <person name="Lara F."/>
            <person name="Munidasa M."/>
            <person name="Palculict T."/>
            <person name="Patil S."/>
            <person name="Pu L.-L."/>
            <person name="Saada N."/>
            <person name="Tang L."/>
            <person name="Weissenberger G."/>
            <person name="Zhu Y."/>
            <person name="Hemphill L."/>
            <person name="Shang Y."/>
            <person name="Youmans B."/>
            <person name="Ayvaz T."/>
            <person name="Ross M."/>
            <person name="Santibanez J."/>
            <person name="Aqrawi P."/>
            <person name="Gross S."/>
            <person name="Joshi V."/>
            <person name="Fowler G."/>
            <person name="Nazareth L."/>
            <person name="Reid J."/>
            <person name="Worley K."/>
            <person name="Petrosino J."/>
            <person name="Highlander S."/>
            <person name="Gibbs R."/>
        </authorList>
    </citation>
    <scope>NUCLEOTIDE SEQUENCE [LARGE SCALE GENOMIC DNA]</scope>
    <source>
        <strain evidence="2 3">ATCC BAA-614</strain>
    </source>
</reference>
<feature type="transmembrane region" description="Helical" evidence="1">
    <location>
        <begin position="15"/>
        <end position="35"/>
    </location>
</feature>
<sequence length="131" mass="13450">MQVLAYIKAFLSTPLFNNLRAMLYVAVPAVLLELVKDGRLSQDRATLWSAVAIAALSPALAAVFAPAGWRTYVSGLLIPVQALLVGIGGANHLWALMAAAVVGSIISSGIWAANVHTTTAASAADAAHGGE</sequence>
<evidence type="ECO:0000313" key="3">
    <source>
        <dbReference type="Proteomes" id="UP000003653"/>
    </source>
</evidence>
<dbReference type="RefSeq" id="WP_007168781.1">
    <property type="nucleotide sequence ID" value="NZ_GG770554.1"/>
</dbReference>
<organism evidence="2 3">
    <name type="scientific">Mycobacterium parascrofulaceum ATCC BAA-614</name>
    <dbReference type="NCBI Taxonomy" id="525368"/>
    <lineage>
        <taxon>Bacteria</taxon>
        <taxon>Bacillati</taxon>
        <taxon>Actinomycetota</taxon>
        <taxon>Actinomycetes</taxon>
        <taxon>Mycobacteriales</taxon>
        <taxon>Mycobacteriaceae</taxon>
        <taxon>Mycobacterium</taxon>
        <taxon>Mycobacterium simiae complex</taxon>
    </lineage>
</organism>
<keyword evidence="1" id="KW-0472">Membrane</keyword>
<proteinExistence type="predicted"/>
<comment type="caution">
    <text evidence="2">The sequence shown here is derived from an EMBL/GenBank/DDBJ whole genome shotgun (WGS) entry which is preliminary data.</text>
</comment>
<dbReference type="Proteomes" id="UP000003653">
    <property type="component" value="Unassembled WGS sequence"/>
</dbReference>
<keyword evidence="3" id="KW-1185">Reference proteome</keyword>
<evidence type="ECO:0000313" key="2">
    <source>
        <dbReference type="EMBL" id="EFG75292.1"/>
    </source>
</evidence>
<dbReference type="AlphaFoldDB" id="D5PF48"/>
<dbReference type="HOGENOM" id="CLU_1925272_0_0_11"/>
<gene>
    <name evidence="2" type="ORF">HMPREF0591_4792</name>
</gene>